<dbReference type="RefSeq" id="WP_176955489.1">
    <property type="nucleotide sequence ID" value="NZ_FNCN01000013.1"/>
</dbReference>
<proteinExistence type="predicted"/>
<dbReference type="Pfam" id="PF13193">
    <property type="entry name" value="AMP-binding_C"/>
    <property type="match status" value="1"/>
</dbReference>
<reference evidence="3 4" key="1">
    <citation type="submission" date="2016-10" db="EMBL/GenBank/DDBJ databases">
        <authorList>
            <person name="de Groot N.N."/>
        </authorList>
    </citation>
    <scope>NUCLEOTIDE SEQUENCE [LARGE SCALE GENOMIC DNA]</scope>
    <source>
        <strain evidence="3 4">CPCC 201354</strain>
    </source>
</reference>
<dbReference type="InterPro" id="IPR000873">
    <property type="entry name" value="AMP-dep_synth/lig_dom"/>
</dbReference>
<dbReference type="InterPro" id="IPR036388">
    <property type="entry name" value="WH-like_DNA-bd_sf"/>
</dbReference>
<dbReference type="SUPFAM" id="SSF46785">
    <property type="entry name" value="Winged helix' DNA-binding domain"/>
    <property type="match status" value="1"/>
</dbReference>
<dbReference type="Gene3D" id="3.40.50.12780">
    <property type="entry name" value="N-terminal domain of ligase-like"/>
    <property type="match status" value="1"/>
</dbReference>
<dbReference type="InterPro" id="IPR050237">
    <property type="entry name" value="ATP-dep_AMP-bd_enzyme"/>
</dbReference>
<dbReference type="InterPro" id="IPR045851">
    <property type="entry name" value="AMP-bd_C_sf"/>
</dbReference>
<evidence type="ECO:0000313" key="4">
    <source>
        <dbReference type="Proteomes" id="UP000198923"/>
    </source>
</evidence>
<keyword evidence="3" id="KW-0436">Ligase</keyword>
<sequence length="731" mass="78292">MYPALIAAERPEATAYVMAGTGHTLTYRHLDEQSNRLAHLLRAHGIGPGGSVILIAENRVEWPIVMAAGMRAGLYVTPVNWHLTEIELRGMLAEALSAGAPAAVITSADRAGTVLSALSALGALPGPAGPAGLPGPYGDGRKPLGLCLDGAAGPLASFHDAIDGRPATPVADELLGARVLYSGGTTGRPKAFRQRLLGVHPADAPPRHAGLTARLAIDADTVFLSPAPNYHAAPFTFQLLTLGLGGTVVCMERFDAQAALEAIERYGVSHSQWVPTMLSRLLALPADARGRHDLSGHRVAWTSGGPCSHELKKGVMSWWGPILHEYYGASEGYGHTYVSPEEALVRPGTVGRALSGGVHITDENGVEVGPHTVGKIWFSGGGAYRNADDDAVGVDPHGRRSVGDLGRLDEDGFLYLVGREGHTIVTGGVNVYPTEVEHALMLHPSVADAAVFGVPDPEFGERVKAVVQLRDPGRDGEPRAELVDFCRTRLAGFKVPREIEFVDRLPRLPTGKLNKGVLMDAGAAAVHMSAPRFEVLHALRVKGMADVSAVGALSGLGEEQASRHLAALAQEGLVTLRERPRAMAALTAAGREEHLRLLAEEVGEQAVKALEADYERFLPINRQFKRVCTSWQIRDDTSEPNDHGDAGYDAGVVERLAVVHADLLDVLDSSAGTLPRFRRYARRLTDALARVRAGETAAFARPLADSYHDIWMELHQDLLLALRRERSARDE</sequence>
<evidence type="ECO:0000259" key="1">
    <source>
        <dbReference type="Pfam" id="PF00501"/>
    </source>
</evidence>
<dbReference type="PROSITE" id="PS00455">
    <property type="entry name" value="AMP_BINDING"/>
    <property type="match status" value="1"/>
</dbReference>
<dbReference type="PANTHER" id="PTHR43767:SF1">
    <property type="entry name" value="NONRIBOSOMAL PEPTIDE SYNTHASE PES1 (EUROFUNG)-RELATED"/>
    <property type="match status" value="1"/>
</dbReference>
<dbReference type="PANTHER" id="PTHR43767">
    <property type="entry name" value="LONG-CHAIN-FATTY-ACID--COA LIGASE"/>
    <property type="match status" value="1"/>
</dbReference>
<organism evidence="3 4">
    <name type="scientific">Sinosporangium album</name>
    <dbReference type="NCBI Taxonomy" id="504805"/>
    <lineage>
        <taxon>Bacteria</taxon>
        <taxon>Bacillati</taxon>
        <taxon>Actinomycetota</taxon>
        <taxon>Actinomycetes</taxon>
        <taxon>Streptosporangiales</taxon>
        <taxon>Streptosporangiaceae</taxon>
        <taxon>Sinosporangium</taxon>
    </lineage>
</organism>
<evidence type="ECO:0000259" key="2">
    <source>
        <dbReference type="Pfam" id="PF13193"/>
    </source>
</evidence>
<dbReference type="Pfam" id="PF00501">
    <property type="entry name" value="AMP-binding"/>
    <property type="match status" value="1"/>
</dbReference>
<dbReference type="InterPro" id="IPR025110">
    <property type="entry name" value="AMP-bd_C"/>
</dbReference>
<dbReference type="AlphaFoldDB" id="A0A1G8B7A9"/>
<keyword evidence="4" id="KW-1185">Reference proteome</keyword>
<dbReference type="Proteomes" id="UP000198923">
    <property type="component" value="Unassembled WGS sequence"/>
</dbReference>
<feature type="domain" description="AMP-binding enzyme C-terminal" evidence="2">
    <location>
        <begin position="435"/>
        <end position="512"/>
    </location>
</feature>
<dbReference type="InterPro" id="IPR020845">
    <property type="entry name" value="AMP-binding_CS"/>
</dbReference>
<protein>
    <submittedName>
        <fullName evidence="3">Acyl-CoA synthetase (AMP-forming)/AMP-acid ligase II</fullName>
    </submittedName>
</protein>
<dbReference type="InterPro" id="IPR042099">
    <property type="entry name" value="ANL_N_sf"/>
</dbReference>
<dbReference type="SUPFAM" id="SSF56801">
    <property type="entry name" value="Acetyl-CoA synthetase-like"/>
    <property type="match status" value="1"/>
</dbReference>
<name>A0A1G8B7A9_9ACTN</name>
<dbReference type="STRING" id="504805.SAMN05421505_113182"/>
<dbReference type="EMBL" id="FNCN01000013">
    <property type="protein sequence ID" value="SDH29045.1"/>
    <property type="molecule type" value="Genomic_DNA"/>
</dbReference>
<accession>A0A1G8B7A9</accession>
<dbReference type="InterPro" id="IPR036390">
    <property type="entry name" value="WH_DNA-bd_sf"/>
</dbReference>
<dbReference type="GO" id="GO:0016878">
    <property type="term" value="F:acid-thiol ligase activity"/>
    <property type="evidence" value="ECO:0007669"/>
    <property type="project" value="UniProtKB-ARBA"/>
</dbReference>
<dbReference type="Gene3D" id="1.10.10.10">
    <property type="entry name" value="Winged helix-like DNA-binding domain superfamily/Winged helix DNA-binding domain"/>
    <property type="match status" value="1"/>
</dbReference>
<gene>
    <name evidence="3" type="ORF">SAMN05421505_113182</name>
</gene>
<dbReference type="Gene3D" id="3.30.300.30">
    <property type="match status" value="1"/>
</dbReference>
<evidence type="ECO:0000313" key="3">
    <source>
        <dbReference type="EMBL" id="SDH29045.1"/>
    </source>
</evidence>
<feature type="domain" description="AMP-dependent synthetase/ligase" evidence="1">
    <location>
        <begin position="7"/>
        <end position="382"/>
    </location>
</feature>